<dbReference type="EMBL" id="CP053085">
    <property type="protein sequence ID" value="QJR35307.1"/>
    <property type="molecule type" value="Genomic_DNA"/>
</dbReference>
<protein>
    <recommendedName>
        <fullName evidence="5">Cell division protein FtsL</fullName>
    </recommendedName>
</protein>
<feature type="region of interest" description="Disordered" evidence="1">
    <location>
        <begin position="102"/>
        <end position="124"/>
    </location>
</feature>
<dbReference type="RefSeq" id="WP_171224736.1">
    <property type="nucleotide sequence ID" value="NZ_CP053085.1"/>
</dbReference>
<keyword evidence="2" id="KW-0472">Membrane</keyword>
<sequence>MATTSTKRTRRSPRGPLKGRAWIAIGLGVFLVVASIVVWRRGVGASTVREMSRLSNRQRALLSEKTTLDRDIRSAMARSRVISEAERRLGLHVATDAQTRMLSDSMLADPERPDTVASDSASRS</sequence>
<proteinExistence type="predicted"/>
<keyword evidence="2" id="KW-0812">Transmembrane</keyword>
<evidence type="ECO:0000256" key="1">
    <source>
        <dbReference type="SAM" id="MobiDB-lite"/>
    </source>
</evidence>
<dbReference type="AlphaFoldDB" id="A0A6M4IP68"/>
<accession>A0A6M4IP68</accession>
<keyword evidence="4" id="KW-1185">Reference proteome</keyword>
<organism evidence="3 4">
    <name type="scientific">Gemmatimonas groenlandica</name>
    <dbReference type="NCBI Taxonomy" id="2732249"/>
    <lineage>
        <taxon>Bacteria</taxon>
        <taxon>Pseudomonadati</taxon>
        <taxon>Gemmatimonadota</taxon>
        <taxon>Gemmatimonadia</taxon>
        <taxon>Gemmatimonadales</taxon>
        <taxon>Gemmatimonadaceae</taxon>
        <taxon>Gemmatimonas</taxon>
    </lineage>
</organism>
<evidence type="ECO:0000313" key="4">
    <source>
        <dbReference type="Proteomes" id="UP000500938"/>
    </source>
</evidence>
<feature type="transmembrane region" description="Helical" evidence="2">
    <location>
        <begin position="21"/>
        <end position="39"/>
    </location>
</feature>
<name>A0A6M4IP68_9BACT</name>
<evidence type="ECO:0008006" key="5">
    <source>
        <dbReference type="Google" id="ProtNLM"/>
    </source>
</evidence>
<gene>
    <name evidence="3" type="ORF">HKW67_07210</name>
</gene>
<keyword evidence="2" id="KW-1133">Transmembrane helix</keyword>
<evidence type="ECO:0000313" key="3">
    <source>
        <dbReference type="EMBL" id="QJR35307.1"/>
    </source>
</evidence>
<evidence type="ECO:0000256" key="2">
    <source>
        <dbReference type="SAM" id="Phobius"/>
    </source>
</evidence>
<dbReference type="Proteomes" id="UP000500938">
    <property type="component" value="Chromosome"/>
</dbReference>
<reference evidence="3 4" key="1">
    <citation type="submission" date="2020-05" db="EMBL/GenBank/DDBJ databases">
        <title>Complete genome sequence of Gemmatimonas greenlandica TET16.</title>
        <authorList>
            <person name="Zeng Y."/>
        </authorList>
    </citation>
    <scope>NUCLEOTIDE SEQUENCE [LARGE SCALE GENOMIC DNA]</scope>
    <source>
        <strain evidence="3 4">TET16</strain>
    </source>
</reference>
<dbReference type="KEGG" id="ggr:HKW67_07210"/>